<comment type="caution">
    <text evidence="5">The sequence shown here is derived from an EMBL/GenBank/DDBJ whole genome shotgun (WGS) entry which is preliminary data.</text>
</comment>
<reference evidence="5 6" key="1">
    <citation type="submission" date="2016-08" db="EMBL/GenBank/DDBJ databases">
        <title>New Insights into Marine Group III Euryarchaeota, from dark to light.</title>
        <authorList>
            <person name="Haro-Moreno J.M."/>
            <person name="Rodriguez-Valera F."/>
            <person name="Lopez-Garcia P."/>
            <person name="Moreira D."/>
            <person name="Martin-Cuadrado A.B."/>
        </authorList>
    </citation>
    <scope>NUCLEOTIDE SEQUENCE [LARGE SCALE GENOMIC DNA]</scope>
    <source>
        <strain evidence="5">CG-Epi6</strain>
    </source>
</reference>
<accession>A0A1J5T2P7</accession>
<sequence>MVNVANLETENVIVASHLGKDVELIKLATELPNARYSSSGNPSVIIELDRTNPKFIGHKRLKAAGVLFGNGKVLVTGIASLHEGKEIIAKLKNLVRDIDPKISTKRATKIENMVTKMNFGKRLDLQLISNAIPGSEYDPMRFQGLIIRVDKPLASFILFESGIAIITDVVSEAKAKKAFKELRSLVETSILS</sequence>
<keyword evidence="4" id="KW-0804">Transcription</keyword>
<dbReference type="Gene3D" id="3.30.310.10">
    <property type="entry name" value="TATA-Binding Protein"/>
    <property type="match status" value="2"/>
</dbReference>
<keyword evidence="2" id="KW-0677">Repeat</keyword>
<evidence type="ECO:0000256" key="1">
    <source>
        <dbReference type="ARBA" id="ARBA00005560"/>
    </source>
</evidence>
<dbReference type="InterPro" id="IPR000814">
    <property type="entry name" value="TBP"/>
</dbReference>
<evidence type="ECO:0008006" key="7">
    <source>
        <dbReference type="Google" id="ProtNLM"/>
    </source>
</evidence>
<evidence type="ECO:0000313" key="6">
    <source>
        <dbReference type="Proteomes" id="UP000183403"/>
    </source>
</evidence>
<organism evidence="5 6">
    <name type="scientific">Marine Group III euryarchaeote CG-Epi6</name>
    <dbReference type="NCBI Taxonomy" id="1889000"/>
    <lineage>
        <taxon>Archaea</taxon>
        <taxon>Methanobacteriati</taxon>
        <taxon>Thermoplasmatota</taxon>
        <taxon>Thermoplasmata</taxon>
        <taxon>Candidatus Thermoprofundales</taxon>
    </lineage>
</organism>
<evidence type="ECO:0000256" key="3">
    <source>
        <dbReference type="ARBA" id="ARBA00023125"/>
    </source>
</evidence>
<keyword evidence="3" id="KW-0238">DNA-binding</keyword>
<comment type="similarity">
    <text evidence="1">Belongs to the TBP family.</text>
</comment>
<dbReference type="SUPFAM" id="SSF55945">
    <property type="entry name" value="TATA-box binding protein-like"/>
    <property type="match status" value="2"/>
</dbReference>
<dbReference type="AlphaFoldDB" id="A0A1J5T2P7"/>
<proteinExistence type="inferred from homology"/>
<evidence type="ECO:0000256" key="2">
    <source>
        <dbReference type="ARBA" id="ARBA00022737"/>
    </source>
</evidence>
<dbReference type="PANTHER" id="PTHR10126">
    <property type="entry name" value="TATA-BOX BINDING PROTEIN"/>
    <property type="match status" value="1"/>
</dbReference>
<dbReference type="Pfam" id="PF00352">
    <property type="entry name" value="TBP"/>
    <property type="match status" value="2"/>
</dbReference>
<evidence type="ECO:0000256" key="4">
    <source>
        <dbReference type="ARBA" id="ARBA00023163"/>
    </source>
</evidence>
<dbReference type="Proteomes" id="UP000183403">
    <property type="component" value="Unassembled WGS sequence"/>
</dbReference>
<dbReference type="EMBL" id="MIYV01000022">
    <property type="protein sequence ID" value="OIR10520.1"/>
    <property type="molecule type" value="Genomic_DNA"/>
</dbReference>
<name>A0A1J5T2P7_9ARCH</name>
<evidence type="ECO:0000313" key="5">
    <source>
        <dbReference type="EMBL" id="OIR10520.1"/>
    </source>
</evidence>
<dbReference type="InterPro" id="IPR012295">
    <property type="entry name" value="TBP_dom_sf"/>
</dbReference>
<dbReference type="GO" id="GO:0003677">
    <property type="term" value="F:DNA binding"/>
    <property type="evidence" value="ECO:0007669"/>
    <property type="project" value="UniProtKB-KW"/>
</dbReference>
<protein>
    <recommendedName>
        <fullName evidence="7">TATA-box-binding protein</fullName>
    </recommendedName>
</protein>
<gene>
    <name evidence="5" type="ORF">BEU03_00870</name>
</gene>
<dbReference type="PRINTS" id="PR00686">
    <property type="entry name" value="TIFACTORIID"/>
</dbReference>
<dbReference type="GO" id="GO:0006352">
    <property type="term" value="P:DNA-templated transcription initiation"/>
    <property type="evidence" value="ECO:0007669"/>
    <property type="project" value="InterPro"/>
</dbReference>